<dbReference type="PANTHER" id="PTHR31102">
    <property type="match status" value="1"/>
</dbReference>
<keyword evidence="8" id="KW-1185">Reference proteome</keyword>
<gene>
    <name evidence="7" type="ORF">QQA45_03765</name>
</gene>
<evidence type="ECO:0000313" key="8">
    <source>
        <dbReference type="Proteomes" id="UP001225134"/>
    </source>
</evidence>
<evidence type="ECO:0000313" key="7">
    <source>
        <dbReference type="EMBL" id="MDK9580630.1"/>
    </source>
</evidence>
<evidence type="ECO:0000256" key="1">
    <source>
        <dbReference type="ARBA" id="ARBA00004141"/>
    </source>
</evidence>
<feature type="transmembrane region" description="Helical" evidence="5">
    <location>
        <begin position="110"/>
        <end position="126"/>
    </location>
</feature>
<feature type="transmembrane region" description="Helical" evidence="5">
    <location>
        <begin position="82"/>
        <end position="103"/>
    </location>
</feature>
<feature type="transmembrane region" description="Helical" evidence="5">
    <location>
        <begin position="351"/>
        <end position="373"/>
    </location>
</feature>
<evidence type="ECO:0000256" key="5">
    <source>
        <dbReference type="SAM" id="Phobius"/>
    </source>
</evidence>
<comment type="caution">
    <text evidence="7">The sequence shown here is derived from an EMBL/GenBank/DDBJ whole genome shotgun (WGS) entry which is preliminary data.</text>
</comment>
<evidence type="ECO:0000256" key="3">
    <source>
        <dbReference type="ARBA" id="ARBA00022989"/>
    </source>
</evidence>
<feature type="domain" description="Cation/H+ exchanger transmembrane" evidence="6">
    <location>
        <begin position="9"/>
        <end position="367"/>
    </location>
</feature>
<feature type="transmembrane region" description="Helical" evidence="5">
    <location>
        <begin position="146"/>
        <end position="168"/>
    </location>
</feature>
<dbReference type="PANTHER" id="PTHR31102:SF1">
    <property type="entry name" value="CATION_H+ EXCHANGER DOMAIN-CONTAINING PROTEIN"/>
    <property type="match status" value="1"/>
</dbReference>
<dbReference type="EMBL" id="JASSPP010000005">
    <property type="protein sequence ID" value="MDK9580630.1"/>
    <property type="molecule type" value="Genomic_DNA"/>
</dbReference>
<dbReference type="RefSeq" id="WP_285152923.1">
    <property type="nucleotide sequence ID" value="NZ_JASSPP010000005.1"/>
</dbReference>
<evidence type="ECO:0000259" key="6">
    <source>
        <dbReference type="Pfam" id="PF00999"/>
    </source>
</evidence>
<dbReference type="Pfam" id="PF00999">
    <property type="entry name" value="Na_H_Exchanger"/>
    <property type="match status" value="1"/>
</dbReference>
<organism evidence="7 8">
    <name type="scientific">Sneathia sanguinegens</name>
    <dbReference type="NCBI Taxonomy" id="40543"/>
    <lineage>
        <taxon>Bacteria</taxon>
        <taxon>Fusobacteriati</taxon>
        <taxon>Fusobacteriota</taxon>
        <taxon>Fusobacteriia</taxon>
        <taxon>Fusobacteriales</taxon>
        <taxon>Leptotrichiaceae</taxon>
        <taxon>Sneathia</taxon>
    </lineage>
</organism>
<reference evidence="7 8" key="1">
    <citation type="submission" date="2023-06" db="EMBL/GenBank/DDBJ databases">
        <title>Antibody response to the Sneathia vaginalis cytopathogenic toxin A during pregnancy.</title>
        <authorList>
            <person name="Mccoy Z.T."/>
            <person name="Serrano M.G."/>
            <person name="Spaine K."/>
            <person name="Edwards D.J."/>
            <person name="Buck G.A."/>
            <person name="Jefferson K."/>
        </authorList>
    </citation>
    <scope>NUCLEOTIDE SEQUENCE [LARGE SCALE GENOMIC DNA]</scope>
    <source>
        <strain evidence="7 8">CCUG 42621</strain>
    </source>
</reference>
<dbReference type="Gene3D" id="1.20.1530.20">
    <property type="match status" value="1"/>
</dbReference>
<feature type="transmembrane region" description="Helical" evidence="5">
    <location>
        <begin position="180"/>
        <end position="201"/>
    </location>
</feature>
<feature type="transmembrane region" description="Helical" evidence="5">
    <location>
        <begin position="291"/>
        <end position="312"/>
    </location>
</feature>
<feature type="transmembrane region" description="Helical" evidence="5">
    <location>
        <begin position="324"/>
        <end position="345"/>
    </location>
</feature>
<feature type="transmembrane region" description="Helical" evidence="5">
    <location>
        <begin position="268"/>
        <end position="285"/>
    </location>
</feature>
<proteinExistence type="predicted"/>
<evidence type="ECO:0000256" key="2">
    <source>
        <dbReference type="ARBA" id="ARBA00022692"/>
    </source>
</evidence>
<dbReference type="InterPro" id="IPR038770">
    <property type="entry name" value="Na+/solute_symporter_sf"/>
</dbReference>
<dbReference type="Proteomes" id="UP001225134">
    <property type="component" value="Unassembled WGS sequence"/>
</dbReference>
<keyword evidence="4 5" id="KW-0472">Membrane</keyword>
<dbReference type="InterPro" id="IPR051843">
    <property type="entry name" value="CPA1_transporter"/>
</dbReference>
<feature type="transmembrane region" description="Helical" evidence="5">
    <location>
        <begin position="26"/>
        <end position="42"/>
    </location>
</feature>
<comment type="subcellular location">
    <subcellularLocation>
        <location evidence="1">Membrane</location>
        <topology evidence="1">Multi-pass membrane protein</topology>
    </subcellularLocation>
</comment>
<dbReference type="InterPro" id="IPR006153">
    <property type="entry name" value="Cation/H_exchanger_TM"/>
</dbReference>
<evidence type="ECO:0000256" key="4">
    <source>
        <dbReference type="ARBA" id="ARBA00023136"/>
    </source>
</evidence>
<name>A0ABT7HKZ3_9FUSO</name>
<keyword evidence="3 5" id="KW-1133">Transmembrane helix</keyword>
<sequence>MLQSIALILLVGLIAGSILKKIKMPSLVGWIIAGIIISPFMDKKLLSISGDLRQIALIIILTRAGLALNLDNLKKVGKSAILMSFVPASIELLACTIFAPYFLGLSVLDSALLGSVLAAVSPAVVAPRMIDLIEKNIGTKKGIPEMILAGSSVDDVYVIVFFSTFLSLEISKKMNILSFVLIPVNIIVGIVLGLVLAYLLLKLMKYIKLSKEAKLILLLSLSFLILILPKFFPIAPLLSIMTLGVYINKKDSVLCEQMKKNYENLWKIFEIILFVLVGVSLHVNLTNINLFKVILLIFVIQIFRALGVVLSLSGTKLNIKEKVFCVFSYIPKATVQAAIGSIPLMSGLDCGVIILFVSVVAILTTAPIGAYLIDKSKKLLL</sequence>
<accession>A0ABT7HKZ3</accession>
<feature type="transmembrane region" description="Helical" evidence="5">
    <location>
        <begin position="221"/>
        <end position="247"/>
    </location>
</feature>
<keyword evidence="2 5" id="KW-0812">Transmembrane</keyword>
<protein>
    <submittedName>
        <fullName evidence="7">Cation:proton antiporter</fullName>
    </submittedName>
</protein>